<feature type="transmembrane region" description="Helical" evidence="9">
    <location>
        <begin position="21"/>
        <end position="40"/>
    </location>
</feature>
<comment type="caution">
    <text evidence="10">The sequence shown here is derived from an EMBL/GenBank/DDBJ whole genome shotgun (WGS) entry which is preliminary data.</text>
</comment>
<evidence type="ECO:0000256" key="9">
    <source>
        <dbReference type="SAM" id="Phobius"/>
    </source>
</evidence>
<keyword evidence="5 9" id="KW-0812">Transmembrane</keyword>
<evidence type="ECO:0000256" key="2">
    <source>
        <dbReference type="ARBA" id="ARBA00022448"/>
    </source>
</evidence>
<dbReference type="InterPro" id="IPR036259">
    <property type="entry name" value="MFS_trans_sf"/>
</dbReference>
<keyword evidence="8 9" id="KW-0472">Membrane</keyword>
<dbReference type="GO" id="GO:0008643">
    <property type="term" value="P:carbohydrate transport"/>
    <property type="evidence" value="ECO:0007669"/>
    <property type="project" value="InterPro"/>
</dbReference>
<dbReference type="NCBIfam" id="TIGR00792">
    <property type="entry name" value="gph"/>
    <property type="match status" value="1"/>
</dbReference>
<keyword evidence="4" id="KW-0762">Sugar transport</keyword>
<dbReference type="CDD" id="cd17332">
    <property type="entry name" value="MFS_MelB_like"/>
    <property type="match status" value="1"/>
</dbReference>
<feature type="transmembrane region" description="Helical" evidence="9">
    <location>
        <begin position="90"/>
        <end position="112"/>
    </location>
</feature>
<dbReference type="PROSITE" id="PS00872">
    <property type="entry name" value="NA_GALACTOSIDE_SYMP"/>
    <property type="match status" value="1"/>
</dbReference>
<evidence type="ECO:0000256" key="8">
    <source>
        <dbReference type="ARBA" id="ARBA00023136"/>
    </source>
</evidence>
<dbReference type="eggNOG" id="COG2211">
    <property type="taxonomic scope" value="Bacteria"/>
</dbReference>
<feature type="transmembrane region" description="Helical" evidence="9">
    <location>
        <begin position="285"/>
        <end position="306"/>
    </location>
</feature>
<dbReference type="RefSeq" id="WP_025083811.1">
    <property type="nucleotide sequence ID" value="NZ_AZEX01000036.1"/>
</dbReference>
<feature type="transmembrane region" description="Helical" evidence="9">
    <location>
        <begin position="342"/>
        <end position="365"/>
    </location>
</feature>
<dbReference type="EMBL" id="AZEX01000036">
    <property type="protein sequence ID" value="KRL60472.1"/>
    <property type="molecule type" value="Genomic_DNA"/>
</dbReference>
<gene>
    <name evidence="10" type="ORF">FC69_GL001309</name>
</gene>
<feature type="transmembrane region" description="Helical" evidence="9">
    <location>
        <begin position="52"/>
        <end position="69"/>
    </location>
</feature>
<dbReference type="InterPro" id="IPR018043">
    <property type="entry name" value="Na/Gal_symport_CS"/>
</dbReference>
<evidence type="ECO:0000256" key="6">
    <source>
        <dbReference type="ARBA" id="ARBA00022847"/>
    </source>
</evidence>
<feature type="transmembrane region" description="Helical" evidence="9">
    <location>
        <begin position="201"/>
        <end position="222"/>
    </location>
</feature>
<proteinExistence type="predicted"/>
<name>A0A0R1S3H1_9LACO</name>
<feature type="transmembrane region" description="Helical" evidence="9">
    <location>
        <begin position="432"/>
        <end position="450"/>
    </location>
</feature>
<dbReference type="STRING" id="1423747.FC69_GL001309"/>
<protein>
    <submittedName>
        <fullName evidence="10">GalP protein</fullName>
    </submittedName>
</protein>
<evidence type="ECO:0000256" key="1">
    <source>
        <dbReference type="ARBA" id="ARBA00004651"/>
    </source>
</evidence>
<dbReference type="Proteomes" id="UP000051264">
    <property type="component" value="Unassembled WGS sequence"/>
</dbReference>
<dbReference type="GO" id="GO:0015293">
    <property type="term" value="F:symporter activity"/>
    <property type="evidence" value="ECO:0007669"/>
    <property type="project" value="UniProtKB-KW"/>
</dbReference>
<keyword evidence="7 9" id="KW-1133">Transmembrane helix</keyword>
<dbReference type="InterPro" id="IPR039672">
    <property type="entry name" value="MFS_2"/>
</dbReference>
<feature type="transmembrane region" description="Helical" evidence="9">
    <location>
        <begin position="118"/>
        <end position="137"/>
    </location>
</feature>
<dbReference type="OrthoDB" id="9764596at2"/>
<sequence length="471" mass="51851">MNKFKDLKQYSSYAFGAFGHDAFYATLSTYFMIFVTSQLFDTNNAAFNAKMIGYVTSMMVVIRIIEIVFDPLIGGVVDNTRTRWGKFKPWLLIGSIISSIGLALIFTNFGGLNTKSPYLYLTLFGIVFVILDIFYSFKDISFWSMLPALSVDSEKRTKFGAIARFGSTLGAQGVIIVIVPMVVFFSQIFSGTHGSQQTGAGWFGFAVVIGIVSFLGALATILGTKEEKSAIRENTEKIRFRDVFKVIGKNDQLMWLSVSYFLFAFSYVITNSLLIYYFRYVMGRAAAFTTVGVITAILGVISVALFPTLVALIQRRAIYLGGIALMLLGYILFLFAGSNLVVVLIAIGLFFFPYPMVFLAALMTITDSVEYGQLKSGTRNESVTLAVRPLLDKLAGAFANGVVGTAAIHAGMTGNAKPSDITNSGLLQFKTYMFFIPMVLLIVSALIFMAKIKLTEAKHAEIVNELEKKLD</sequence>
<dbReference type="Pfam" id="PF13347">
    <property type="entry name" value="MFS_2"/>
    <property type="match status" value="1"/>
</dbReference>
<keyword evidence="2" id="KW-0813">Transport</keyword>
<dbReference type="SUPFAM" id="SSF103473">
    <property type="entry name" value="MFS general substrate transporter"/>
    <property type="match status" value="1"/>
</dbReference>
<keyword evidence="6" id="KW-0769">Symport</keyword>
<dbReference type="GO" id="GO:0006814">
    <property type="term" value="P:sodium ion transport"/>
    <property type="evidence" value="ECO:0007669"/>
    <property type="project" value="InterPro"/>
</dbReference>
<feature type="transmembrane region" description="Helical" evidence="9">
    <location>
        <begin position="318"/>
        <end position="336"/>
    </location>
</feature>
<dbReference type="InterPro" id="IPR001927">
    <property type="entry name" value="Na/Gal_symport"/>
</dbReference>
<comment type="subcellular location">
    <subcellularLocation>
        <location evidence="1">Cell membrane</location>
        <topology evidence="1">Multi-pass membrane protein</topology>
    </subcellularLocation>
</comment>
<dbReference type="AlphaFoldDB" id="A0A0R1S3H1"/>
<evidence type="ECO:0000313" key="10">
    <source>
        <dbReference type="EMBL" id="KRL60472.1"/>
    </source>
</evidence>
<dbReference type="GO" id="GO:0005886">
    <property type="term" value="C:plasma membrane"/>
    <property type="evidence" value="ECO:0007669"/>
    <property type="project" value="UniProtKB-SubCell"/>
</dbReference>
<feature type="transmembrane region" description="Helical" evidence="9">
    <location>
        <begin position="394"/>
        <end position="412"/>
    </location>
</feature>
<keyword evidence="3" id="KW-1003">Cell membrane</keyword>
<dbReference type="PATRIC" id="fig|1423747.3.peg.1335"/>
<evidence type="ECO:0000256" key="3">
    <source>
        <dbReference type="ARBA" id="ARBA00022475"/>
    </source>
</evidence>
<evidence type="ECO:0000256" key="5">
    <source>
        <dbReference type="ARBA" id="ARBA00022692"/>
    </source>
</evidence>
<feature type="transmembrane region" description="Helical" evidence="9">
    <location>
        <begin position="253"/>
        <end position="279"/>
    </location>
</feature>
<dbReference type="PANTHER" id="PTHR11328:SF36">
    <property type="entry name" value="MELIBIOSE PERMEASE"/>
    <property type="match status" value="1"/>
</dbReference>
<dbReference type="PANTHER" id="PTHR11328">
    <property type="entry name" value="MAJOR FACILITATOR SUPERFAMILY DOMAIN-CONTAINING PROTEIN"/>
    <property type="match status" value="1"/>
</dbReference>
<organism evidence="10 11">
    <name type="scientific">Latilactobacillus fuchuensis DSM 14340 = JCM 11249</name>
    <dbReference type="NCBI Taxonomy" id="1423747"/>
    <lineage>
        <taxon>Bacteria</taxon>
        <taxon>Bacillati</taxon>
        <taxon>Bacillota</taxon>
        <taxon>Bacilli</taxon>
        <taxon>Lactobacillales</taxon>
        <taxon>Lactobacillaceae</taxon>
        <taxon>Latilactobacillus</taxon>
    </lineage>
</organism>
<evidence type="ECO:0000256" key="4">
    <source>
        <dbReference type="ARBA" id="ARBA00022597"/>
    </source>
</evidence>
<evidence type="ECO:0000313" key="11">
    <source>
        <dbReference type="Proteomes" id="UP000051264"/>
    </source>
</evidence>
<accession>A0A0R1S3H1</accession>
<feature type="transmembrane region" description="Helical" evidence="9">
    <location>
        <begin position="165"/>
        <end position="189"/>
    </location>
</feature>
<reference evidence="10 11" key="1">
    <citation type="journal article" date="2015" name="Genome Announc.">
        <title>Expanding the biotechnology potential of lactobacilli through comparative genomics of 213 strains and associated genera.</title>
        <authorList>
            <person name="Sun Z."/>
            <person name="Harris H.M."/>
            <person name="McCann A."/>
            <person name="Guo C."/>
            <person name="Argimon S."/>
            <person name="Zhang W."/>
            <person name="Yang X."/>
            <person name="Jeffery I.B."/>
            <person name="Cooney J.C."/>
            <person name="Kagawa T.F."/>
            <person name="Liu W."/>
            <person name="Song Y."/>
            <person name="Salvetti E."/>
            <person name="Wrobel A."/>
            <person name="Rasinkangas P."/>
            <person name="Parkhill J."/>
            <person name="Rea M.C."/>
            <person name="O'Sullivan O."/>
            <person name="Ritari J."/>
            <person name="Douillard F.P."/>
            <person name="Paul Ross R."/>
            <person name="Yang R."/>
            <person name="Briner A.E."/>
            <person name="Felis G.E."/>
            <person name="de Vos W.M."/>
            <person name="Barrangou R."/>
            <person name="Klaenhammer T.R."/>
            <person name="Caufield P.W."/>
            <person name="Cui Y."/>
            <person name="Zhang H."/>
            <person name="O'Toole P.W."/>
        </authorList>
    </citation>
    <scope>NUCLEOTIDE SEQUENCE [LARGE SCALE GENOMIC DNA]</scope>
    <source>
        <strain evidence="10 11">DSM 14340</strain>
    </source>
</reference>
<dbReference type="Gene3D" id="1.20.1250.20">
    <property type="entry name" value="MFS general substrate transporter like domains"/>
    <property type="match status" value="1"/>
</dbReference>
<evidence type="ECO:0000256" key="7">
    <source>
        <dbReference type="ARBA" id="ARBA00022989"/>
    </source>
</evidence>